<evidence type="ECO:0000313" key="1">
    <source>
        <dbReference type="EMBL" id="QHT34514.1"/>
    </source>
</evidence>
<reference evidence="1" key="1">
    <citation type="journal article" date="2020" name="Nature">
        <title>Giant virus diversity and host interactions through global metagenomics.</title>
        <authorList>
            <person name="Schulz F."/>
            <person name="Roux S."/>
            <person name="Paez-Espino D."/>
            <person name="Jungbluth S."/>
            <person name="Walsh D.A."/>
            <person name="Denef V.J."/>
            <person name="McMahon K.D."/>
            <person name="Konstantinidis K.T."/>
            <person name="Eloe-Fadrosh E.A."/>
            <person name="Kyrpides N.C."/>
            <person name="Woyke T."/>
        </authorList>
    </citation>
    <scope>NUCLEOTIDE SEQUENCE</scope>
    <source>
        <strain evidence="1">GVMAG-M-3300009163-63</strain>
    </source>
</reference>
<organism evidence="1">
    <name type="scientific">viral metagenome</name>
    <dbReference type="NCBI Taxonomy" id="1070528"/>
    <lineage>
        <taxon>unclassified sequences</taxon>
        <taxon>metagenomes</taxon>
        <taxon>organismal metagenomes</taxon>
    </lineage>
</organism>
<dbReference type="AlphaFoldDB" id="A0A6C0EZB6"/>
<name>A0A6C0EZB6_9ZZZZ</name>
<accession>A0A6C0EZB6</accession>
<dbReference type="EMBL" id="MN739001">
    <property type="protein sequence ID" value="QHT34514.1"/>
    <property type="molecule type" value="Genomic_DNA"/>
</dbReference>
<sequence>MRLYKGGMPGRGAPPSYVGSIQGEFINSNGQQLFRNPAGGIA</sequence>
<protein>
    <submittedName>
        <fullName evidence="1">Uncharacterized protein</fullName>
    </submittedName>
</protein>
<proteinExistence type="predicted"/>